<evidence type="ECO:0000313" key="3">
    <source>
        <dbReference type="Proteomes" id="UP001602058"/>
    </source>
</evidence>
<sequence>MPCSKAWEPASMVSGEAPPVGSQVTDTVTVPPGATVRGPTSAEGSPAAAGAAAPRTVPTRVAADRTQALRRMGGAPSGRL</sequence>
<gene>
    <name evidence="2" type="ORF">ACFY1D_16325</name>
</gene>
<dbReference type="Proteomes" id="UP001602058">
    <property type="component" value="Unassembled WGS sequence"/>
</dbReference>
<protein>
    <submittedName>
        <fullName evidence="2">Uncharacterized protein</fullName>
    </submittedName>
</protein>
<reference evidence="2 3" key="1">
    <citation type="submission" date="2024-10" db="EMBL/GenBank/DDBJ databases">
        <title>The Natural Products Discovery Center: Release of the First 8490 Sequenced Strains for Exploring Actinobacteria Biosynthetic Diversity.</title>
        <authorList>
            <person name="Kalkreuter E."/>
            <person name="Kautsar S.A."/>
            <person name="Yang D."/>
            <person name="Bader C.D."/>
            <person name="Teijaro C.N."/>
            <person name="Fluegel L."/>
            <person name="Davis C.M."/>
            <person name="Simpson J.R."/>
            <person name="Lauterbach L."/>
            <person name="Steele A.D."/>
            <person name="Gui C."/>
            <person name="Meng S."/>
            <person name="Li G."/>
            <person name="Viehrig K."/>
            <person name="Ye F."/>
            <person name="Su P."/>
            <person name="Kiefer A.F."/>
            <person name="Nichols A."/>
            <person name="Cepeda A.J."/>
            <person name="Yan W."/>
            <person name="Fan B."/>
            <person name="Jiang Y."/>
            <person name="Adhikari A."/>
            <person name="Zheng C.-J."/>
            <person name="Schuster L."/>
            <person name="Cowan T.M."/>
            <person name="Smanski M.J."/>
            <person name="Chevrette M.G."/>
            <person name="De Carvalho L.P.S."/>
            <person name="Shen B."/>
        </authorList>
    </citation>
    <scope>NUCLEOTIDE SEQUENCE [LARGE SCALE GENOMIC DNA]</scope>
    <source>
        <strain evidence="2 3">NPDC001390</strain>
    </source>
</reference>
<evidence type="ECO:0000313" key="2">
    <source>
        <dbReference type="EMBL" id="MFF4522973.1"/>
    </source>
</evidence>
<keyword evidence="3" id="KW-1185">Reference proteome</keyword>
<dbReference type="RefSeq" id="WP_351081816.1">
    <property type="nucleotide sequence ID" value="NZ_JBEOZG010000014.1"/>
</dbReference>
<organism evidence="2 3">
    <name type="scientific">Streptomyces bluensis</name>
    <dbReference type="NCBI Taxonomy" id="33897"/>
    <lineage>
        <taxon>Bacteria</taxon>
        <taxon>Bacillati</taxon>
        <taxon>Actinomycetota</taxon>
        <taxon>Actinomycetes</taxon>
        <taxon>Kitasatosporales</taxon>
        <taxon>Streptomycetaceae</taxon>
        <taxon>Streptomyces</taxon>
    </lineage>
</organism>
<proteinExistence type="predicted"/>
<name>A0ABW6UJR8_9ACTN</name>
<feature type="compositionally biased region" description="Low complexity" evidence="1">
    <location>
        <begin position="41"/>
        <end position="54"/>
    </location>
</feature>
<dbReference type="EMBL" id="JBIAWJ010000007">
    <property type="protein sequence ID" value="MFF4522973.1"/>
    <property type="molecule type" value="Genomic_DNA"/>
</dbReference>
<feature type="region of interest" description="Disordered" evidence="1">
    <location>
        <begin position="1"/>
        <end position="60"/>
    </location>
</feature>
<evidence type="ECO:0000256" key="1">
    <source>
        <dbReference type="SAM" id="MobiDB-lite"/>
    </source>
</evidence>
<comment type="caution">
    <text evidence="2">The sequence shown here is derived from an EMBL/GenBank/DDBJ whole genome shotgun (WGS) entry which is preliminary data.</text>
</comment>
<accession>A0ABW6UJR8</accession>